<gene>
    <name evidence="1" type="ORF">BG60_32425</name>
</gene>
<sequence length="81" mass="9672">MFERIDGAMFMRAYMPGWLVADTVEEYIEAAVRLANNHEERESLRRYMLEKNVVQRFFEGRPEVFGEMVLDLVKQERVRTA</sequence>
<proteinExistence type="predicted"/>
<dbReference type="AlphaFoldDB" id="A0A656QKZ3"/>
<dbReference type="Proteomes" id="UP000027451">
    <property type="component" value="Unassembled WGS sequence"/>
</dbReference>
<protein>
    <recommendedName>
        <fullName evidence="3">O-GlcNAc transferase C-terminal domain-containing protein</fullName>
    </recommendedName>
</protein>
<dbReference type="Gene3D" id="3.40.50.2000">
    <property type="entry name" value="Glycogen Phosphorylase B"/>
    <property type="match status" value="1"/>
</dbReference>
<dbReference type="RefSeq" id="WP_034471504.1">
    <property type="nucleotide sequence ID" value="NZ_JFHD01000006.1"/>
</dbReference>
<evidence type="ECO:0000313" key="1">
    <source>
        <dbReference type="EMBL" id="KDR31437.1"/>
    </source>
</evidence>
<dbReference type="EMBL" id="JFHD01000006">
    <property type="protein sequence ID" value="KDR31437.1"/>
    <property type="molecule type" value="Genomic_DNA"/>
</dbReference>
<organism evidence="1 2">
    <name type="scientific">Caballeronia zhejiangensis</name>
    <dbReference type="NCBI Taxonomy" id="871203"/>
    <lineage>
        <taxon>Bacteria</taxon>
        <taxon>Pseudomonadati</taxon>
        <taxon>Pseudomonadota</taxon>
        <taxon>Betaproteobacteria</taxon>
        <taxon>Burkholderiales</taxon>
        <taxon>Burkholderiaceae</taxon>
        <taxon>Caballeronia</taxon>
    </lineage>
</organism>
<keyword evidence="2" id="KW-1185">Reference proteome</keyword>
<accession>A0A656QKZ3</accession>
<comment type="caution">
    <text evidence="1">The sequence shown here is derived from an EMBL/GenBank/DDBJ whole genome shotgun (WGS) entry which is preliminary data.</text>
</comment>
<reference evidence="1 2" key="1">
    <citation type="submission" date="2014-03" db="EMBL/GenBank/DDBJ databases">
        <title>Draft Genome Sequences of Four Burkholderia Strains.</title>
        <authorList>
            <person name="Liu X.Y."/>
            <person name="Li C.X."/>
            <person name="Xu J.H."/>
        </authorList>
    </citation>
    <scope>NUCLEOTIDE SEQUENCE [LARGE SCALE GENOMIC DNA]</scope>
    <source>
        <strain evidence="1 2">OP-1</strain>
    </source>
</reference>
<name>A0A656QKZ3_9BURK</name>
<evidence type="ECO:0008006" key="3">
    <source>
        <dbReference type="Google" id="ProtNLM"/>
    </source>
</evidence>
<evidence type="ECO:0000313" key="2">
    <source>
        <dbReference type="Proteomes" id="UP000027451"/>
    </source>
</evidence>